<proteinExistence type="predicted"/>
<name>A0A9W8I9C7_9FUNG</name>
<gene>
    <name evidence="3" type="ORF">IWW36_001322</name>
</gene>
<keyword evidence="2" id="KW-1133">Transmembrane helix</keyword>
<organism evidence="3 4">
    <name type="scientific">Coemansia brasiliensis</name>
    <dbReference type="NCBI Taxonomy" id="2650707"/>
    <lineage>
        <taxon>Eukaryota</taxon>
        <taxon>Fungi</taxon>
        <taxon>Fungi incertae sedis</taxon>
        <taxon>Zoopagomycota</taxon>
        <taxon>Kickxellomycotina</taxon>
        <taxon>Kickxellomycetes</taxon>
        <taxon>Kickxellales</taxon>
        <taxon>Kickxellaceae</taxon>
        <taxon>Coemansia</taxon>
    </lineage>
</organism>
<accession>A0A9W8I9C7</accession>
<dbReference type="AlphaFoldDB" id="A0A9W8I9C7"/>
<evidence type="ECO:0000313" key="4">
    <source>
        <dbReference type="Proteomes" id="UP001139887"/>
    </source>
</evidence>
<feature type="transmembrane region" description="Helical" evidence="2">
    <location>
        <begin position="45"/>
        <end position="66"/>
    </location>
</feature>
<dbReference type="Proteomes" id="UP001139887">
    <property type="component" value="Unassembled WGS sequence"/>
</dbReference>
<feature type="compositionally biased region" description="Polar residues" evidence="1">
    <location>
        <begin position="191"/>
        <end position="204"/>
    </location>
</feature>
<evidence type="ECO:0000256" key="2">
    <source>
        <dbReference type="SAM" id="Phobius"/>
    </source>
</evidence>
<protein>
    <submittedName>
        <fullName evidence="3">Uncharacterized protein</fullName>
    </submittedName>
</protein>
<dbReference type="OrthoDB" id="5585295at2759"/>
<feature type="region of interest" description="Disordered" evidence="1">
    <location>
        <begin position="183"/>
        <end position="204"/>
    </location>
</feature>
<evidence type="ECO:0000256" key="1">
    <source>
        <dbReference type="SAM" id="MobiDB-lite"/>
    </source>
</evidence>
<feature type="transmembrane region" description="Helical" evidence="2">
    <location>
        <begin position="12"/>
        <end position="33"/>
    </location>
</feature>
<keyword evidence="2" id="KW-0812">Transmembrane</keyword>
<keyword evidence="4" id="KW-1185">Reference proteome</keyword>
<dbReference type="EMBL" id="JANBUW010000016">
    <property type="protein sequence ID" value="KAJ2851183.1"/>
    <property type="molecule type" value="Genomic_DNA"/>
</dbReference>
<comment type="caution">
    <text evidence="3">The sequence shown here is derived from an EMBL/GenBank/DDBJ whole genome shotgun (WGS) entry which is preliminary data.</text>
</comment>
<reference evidence="3" key="1">
    <citation type="submission" date="2022-07" db="EMBL/GenBank/DDBJ databases">
        <title>Phylogenomic reconstructions and comparative analyses of Kickxellomycotina fungi.</title>
        <authorList>
            <person name="Reynolds N.K."/>
            <person name="Stajich J.E."/>
            <person name="Barry K."/>
            <person name="Grigoriev I.V."/>
            <person name="Crous P."/>
            <person name="Smith M.E."/>
        </authorList>
    </citation>
    <scope>NUCLEOTIDE SEQUENCE</scope>
    <source>
        <strain evidence="3">NRRL 1566</strain>
    </source>
</reference>
<sequence>MELCLHARAYHICSLVLQWLIWVFVVVFMWLVRNIQASFNEVRESLLIAVIALIFLVQNTVFGVMDRPVASSKHARNAITWTDFICANLTVWVILAYPVFQSIFYRKSYLRHWRAKLMDEGFKREYGIAGNFQAVEATMCIAEASTHKTDLSKSKNSWAFQDIYENQEVEHNDIYTLEASLSEPHRRNHQDTFGSLESNSHTLL</sequence>
<keyword evidence="2" id="KW-0472">Membrane</keyword>
<feature type="transmembrane region" description="Helical" evidence="2">
    <location>
        <begin position="78"/>
        <end position="100"/>
    </location>
</feature>
<evidence type="ECO:0000313" key="3">
    <source>
        <dbReference type="EMBL" id="KAJ2851183.1"/>
    </source>
</evidence>